<sequence>MIPSTRIAQRAHFPLKHGSKLEFSWPVYLTQLISYSLKGREGGGGGGEGGGGGGEGGGGRGEGGGGGGEGGDGGAGLSGLVCDVAAACVYVPVALGASGSPLSNADLDFSDNQLEDPGLRQLVALLQRCDVHLGILNLDGNRLTDSSLVAISELLAASRLPLQEVRMASNRMQGSYGLVHLARGLKVNAKYPLFKAEMNRFTPFVLHLAGNIFEKPMSVTQLLREALGNKLPCLEEDQRFWEVKNDCPLLQLPCFSQQRSTMI</sequence>
<dbReference type="AlphaFoldDB" id="A0A813KG36"/>
<evidence type="ECO:0000256" key="1">
    <source>
        <dbReference type="SAM" id="MobiDB-lite"/>
    </source>
</evidence>
<dbReference type="EMBL" id="CAJNNW010029116">
    <property type="protein sequence ID" value="CAE8699073.1"/>
    <property type="molecule type" value="Genomic_DNA"/>
</dbReference>
<comment type="caution">
    <text evidence="2">The sequence shown here is derived from an EMBL/GenBank/DDBJ whole genome shotgun (WGS) entry which is preliminary data.</text>
</comment>
<protein>
    <submittedName>
        <fullName evidence="2">Uncharacterized protein</fullName>
    </submittedName>
</protein>
<accession>A0A813KG36</accession>
<dbReference type="Gene3D" id="3.80.10.10">
    <property type="entry name" value="Ribonuclease Inhibitor"/>
    <property type="match status" value="1"/>
</dbReference>
<dbReference type="SUPFAM" id="SSF52047">
    <property type="entry name" value="RNI-like"/>
    <property type="match status" value="1"/>
</dbReference>
<dbReference type="InterPro" id="IPR001611">
    <property type="entry name" value="Leu-rich_rpt"/>
</dbReference>
<evidence type="ECO:0000313" key="3">
    <source>
        <dbReference type="Proteomes" id="UP000626109"/>
    </source>
</evidence>
<feature type="region of interest" description="Disordered" evidence="1">
    <location>
        <begin position="43"/>
        <end position="70"/>
    </location>
</feature>
<name>A0A813KG36_POLGL</name>
<proteinExistence type="predicted"/>
<reference evidence="2" key="1">
    <citation type="submission" date="2021-02" db="EMBL/GenBank/DDBJ databases">
        <authorList>
            <person name="Dougan E. K."/>
            <person name="Rhodes N."/>
            <person name="Thang M."/>
            <person name="Chan C."/>
        </authorList>
    </citation>
    <scope>NUCLEOTIDE SEQUENCE</scope>
</reference>
<organism evidence="2 3">
    <name type="scientific">Polarella glacialis</name>
    <name type="common">Dinoflagellate</name>
    <dbReference type="NCBI Taxonomy" id="89957"/>
    <lineage>
        <taxon>Eukaryota</taxon>
        <taxon>Sar</taxon>
        <taxon>Alveolata</taxon>
        <taxon>Dinophyceae</taxon>
        <taxon>Suessiales</taxon>
        <taxon>Suessiaceae</taxon>
        <taxon>Polarella</taxon>
    </lineage>
</organism>
<dbReference type="Proteomes" id="UP000626109">
    <property type="component" value="Unassembled WGS sequence"/>
</dbReference>
<dbReference type="Pfam" id="PF13516">
    <property type="entry name" value="LRR_6"/>
    <property type="match status" value="2"/>
</dbReference>
<gene>
    <name evidence="2" type="ORF">PGLA2088_LOCUS31009</name>
</gene>
<evidence type="ECO:0000313" key="2">
    <source>
        <dbReference type="EMBL" id="CAE8699073.1"/>
    </source>
</evidence>
<dbReference type="InterPro" id="IPR032675">
    <property type="entry name" value="LRR_dom_sf"/>
</dbReference>